<dbReference type="Proteomes" id="UP001215280">
    <property type="component" value="Unassembled WGS sequence"/>
</dbReference>
<keyword evidence="2" id="KW-1185">Reference proteome</keyword>
<organism evidence="1 2">
    <name type="scientific">Mycena maculata</name>
    <dbReference type="NCBI Taxonomy" id="230809"/>
    <lineage>
        <taxon>Eukaryota</taxon>
        <taxon>Fungi</taxon>
        <taxon>Dikarya</taxon>
        <taxon>Basidiomycota</taxon>
        <taxon>Agaricomycotina</taxon>
        <taxon>Agaricomycetes</taxon>
        <taxon>Agaricomycetidae</taxon>
        <taxon>Agaricales</taxon>
        <taxon>Marasmiineae</taxon>
        <taxon>Mycenaceae</taxon>
        <taxon>Mycena</taxon>
    </lineage>
</organism>
<proteinExistence type="predicted"/>
<reference evidence="1" key="1">
    <citation type="submission" date="2023-03" db="EMBL/GenBank/DDBJ databases">
        <title>Massive genome expansion in bonnet fungi (Mycena s.s.) driven by repeated elements and novel gene families across ecological guilds.</title>
        <authorList>
            <consortium name="Lawrence Berkeley National Laboratory"/>
            <person name="Harder C.B."/>
            <person name="Miyauchi S."/>
            <person name="Viragh M."/>
            <person name="Kuo A."/>
            <person name="Thoen E."/>
            <person name="Andreopoulos B."/>
            <person name="Lu D."/>
            <person name="Skrede I."/>
            <person name="Drula E."/>
            <person name="Henrissat B."/>
            <person name="Morin E."/>
            <person name="Kohler A."/>
            <person name="Barry K."/>
            <person name="LaButti K."/>
            <person name="Morin E."/>
            <person name="Salamov A."/>
            <person name="Lipzen A."/>
            <person name="Mereny Z."/>
            <person name="Hegedus B."/>
            <person name="Baldrian P."/>
            <person name="Stursova M."/>
            <person name="Weitz H."/>
            <person name="Taylor A."/>
            <person name="Grigoriev I.V."/>
            <person name="Nagy L.G."/>
            <person name="Martin F."/>
            <person name="Kauserud H."/>
        </authorList>
    </citation>
    <scope>NUCLEOTIDE SEQUENCE</scope>
    <source>
        <strain evidence="1">CBHHK188m</strain>
    </source>
</reference>
<accession>A0AAD7IEA5</accession>
<comment type="caution">
    <text evidence="1">The sequence shown here is derived from an EMBL/GenBank/DDBJ whole genome shotgun (WGS) entry which is preliminary data.</text>
</comment>
<gene>
    <name evidence="1" type="ORF">DFH07DRAFT_1064026</name>
</gene>
<protein>
    <submittedName>
        <fullName evidence="1">Uncharacterized protein</fullName>
    </submittedName>
</protein>
<dbReference type="EMBL" id="JARJLG010000124">
    <property type="protein sequence ID" value="KAJ7741159.1"/>
    <property type="molecule type" value="Genomic_DNA"/>
</dbReference>
<name>A0AAD7IEA5_9AGAR</name>
<evidence type="ECO:0000313" key="2">
    <source>
        <dbReference type="Proteomes" id="UP001215280"/>
    </source>
</evidence>
<dbReference type="AlphaFoldDB" id="A0AAD7IEA5"/>
<sequence>MTSIPQELVAAIVDELEDDRPSLKACSVVTSAFCAPSQRHLFRSMWLHRENWHHYSPWQQALHKGTTVPSGTIRRGSSLLSESPHLATYIRDLTIDLPESANEDTPLEHVLREVSNLERFVISGMMVRWDELPSSLASAVLDVIARPTLNSLHFLYVHNVPPATMRDALSSMRVLSIHHTLLGFEDNQDEAETTGPPPAASRLEYLLLNMSLPSTYSLILAPNACQFTKVTRLLVRMGDLSTGLAYGILSSVAGTLMELELDCGVLDSPLNLEWNSISLPNLRTMKLRISLGLRRRLPDGFAGTLIGLPRSTSITILFAVKNRILDGPWLEDGPLLAPGDLQVDRLHCRLVFLDPPHPTSDRNATFTLFCTGLRNALPEIAMEFSRVEDEESFVVRLP</sequence>
<evidence type="ECO:0000313" key="1">
    <source>
        <dbReference type="EMBL" id="KAJ7741159.1"/>
    </source>
</evidence>